<dbReference type="Proteomes" id="UP000253845">
    <property type="component" value="Unassembled WGS sequence"/>
</dbReference>
<evidence type="ECO:0000313" key="2">
    <source>
        <dbReference type="Proteomes" id="UP000253845"/>
    </source>
</evidence>
<proteinExistence type="predicted"/>
<accession>A0A370BLS5</accession>
<dbReference type="VEuPathDB" id="FungiDB:M747DRAFT_270805"/>
<gene>
    <name evidence="1" type="ORF">M747DRAFT_270805</name>
</gene>
<organism evidence="1 2">
    <name type="scientific">Aspergillus niger ATCC 13496</name>
    <dbReference type="NCBI Taxonomy" id="1353008"/>
    <lineage>
        <taxon>Eukaryota</taxon>
        <taxon>Fungi</taxon>
        <taxon>Dikarya</taxon>
        <taxon>Ascomycota</taxon>
        <taxon>Pezizomycotina</taxon>
        <taxon>Eurotiomycetes</taxon>
        <taxon>Eurotiomycetidae</taxon>
        <taxon>Eurotiales</taxon>
        <taxon>Aspergillaceae</taxon>
        <taxon>Aspergillus</taxon>
        <taxon>Aspergillus subgen. Circumdati</taxon>
    </lineage>
</organism>
<protein>
    <submittedName>
        <fullName evidence="1">Uncharacterized protein</fullName>
    </submittedName>
</protein>
<dbReference type="AlphaFoldDB" id="A0A370BLS5"/>
<sequence length="99" mass="10830">MVHVDRIGSVFPNTTTGDSKTEVILDVVKRRSSYTAMAQSRPGSRKYEAPEKRSGVAQLQSACETLAGTWLYKADLGDVSTLAFSVNVVQWRVVPSRGL</sequence>
<evidence type="ECO:0000313" key="1">
    <source>
        <dbReference type="EMBL" id="RDH14051.1"/>
    </source>
</evidence>
<name>A0A370BLS5_ASPNG</name>
<dbReference type="EMBL" id="KZ851985">
    <property type="protein sequence ID" value="RDH14051.1"/>
    <property type="molecule type" value="Genomic_DNA"/>
</dbReference>
<reference evidence="1 2" key="1">
    <citation type="submission" date="2018-07" db="EMBL/GenBank/DDBJ databases">
        <title>Section-level genome sequencing of Aspergillus section Nigri to investigate inter- and intra-species variation.</title>
        <authorList>
            <consortium name="DOE Joint Genome Institute"/>
            <person name="Vesth T.C."/>
            <person name="Nybo J.L."/>
            <person name="Theobald S."/>
            <person name="Frisvad J.C."/>
            <person name="Larsen T.O."/>
            <person name="Nielsen K.F."/>
            <person name="Hoof J.B."/>
            <person name="Brandl J."/>
            <person name="Salamov A."/>
            <person name="Riley R."/>
            <person name="Gladden J.M."/>
            <person name="Phatale P."/>
            <person name="Nielsen M.T."/>
            <person name="Lyhne E.K."/>
            <person name="Kogle M.E."/>
            <person name="Strasser K."/>
            <person name="McDonnell E."/>
            <person name="Barry K."/>
            <person name="Clum A."/>
            <person name="Chen C."/>
            <person name="Nolan M."/>
            <person name="Sandor L."/>
            <person name="Kuo A."/>
            <person name="Lipzen A."/>
            <person name="Hainaut M."/>
            <person name="Drula E."/>
            <person name="Tsang A."/>
            <person name="Magnuson J.K."/>
            <person name="Henrissat B."/>
            <person name="Wiebenga A."/>
            <person name="Simmons B.A."/>
            <person name="Makela M.R."/>
            <person name="De vries R.P."/>
            <person name="Grigoriev I.V."/>
            <person name="Mortensen U.H."/>
            <person name="Baker S.E."/>
            <person name="Andersen M.R."/>
        </authorList>
    </citation>
    <scope>NUCLEOTIDE SEQUENCE [LARGE SCALE GENOMIC DNA]</scope>
    <source>
        <strain evidence="1 2">ATCC 13496</strain>
    </source>
</reference>